<feature type="transmembrane region" description="Helical" evidence="1">
    <location>
        <begin position="69"/>
        <end position="92"/>
    </location>
</feature>
<feature type="transmembrane region" description="Helical" evidence="1">
    <location>
        <begin position="104"/>
        <end position="125"/>
    </location>
</feature>
<accession>A0AA48I0E9</accession>
<dbReference type="AlphaFoldDB" id="A0AA48I0E9"/>
<feature type="transmembrane region" description="Helical" evidence="1">
    <location>
        <begin position="38"/>
        <end position="57"/>
    </location>
</feature>
<keyword evidence="1" id="KW-0472">Membrane</keyword>
<dbReference type="EMBL" id="AP027925">
    <property type="protein sequence ID" value="BED93111.1"/>
    <property type="molecule type" value="Genomic_DNA"/>
</dbReference>
<proteinExistence type="predicted"/>
<feature type="transmembrane region" description="Helical" evidence="1">
    <location>
        <begin position="164"/>
        <end position="183"/>
    </location>
</feature>
<feature type="transmembrane region" description="Helical" evidence="1">
    <location>
        <begin position="225"/>
        <end position="243"/>
    </location>
</feature>
<protein>
    <submittedName>
        <fullName evidence="2">Uncharacterized protein</fullName>
    </submittedName>
</protein>
<dbReference type="KEGG" id="ptrh:RsTaC01_1072"/>
<feature type="transmembrane region" description="Helical" evidence="1">
    <location>
        <begin position="195"/>
        <end position="213"/>
    </location>
</feature>
<evidence type="ECO:0000256" key="1">
    <source>
        <dbReference type="SAM" id="Phobius"/>
    </source>
</evidence>
<evidence type="ECO:0000313" key="2">
    <source>
        <dbReference type="EMBL" id="BED93111.1"/>
    </source>
</evidence>
<reference evidence="2" key="1">
    <citation type="journal article" date="2023" name="ISME J.">
        <title>Emergence of putative energy parasites within Clostridia revealed by genome analysis of a novel endosymbiotic clade.</title>
        <authorList>
            <person name="Takahashi K."/>
            <person name="Kuwahara H."/>
            <person name="Horikawa Y."/>
            <person name="Izawa K."/>
            <person name="Kato D."/>
            <person name="Inagaki T."/>
            <person name="Yuki M."/>
            <person name="Ohkuma M."/>
            <person name="Hongoh Y."/>
        </authorList>
    </citation>
    <scope>NUCLEOTIDE SEQUENCE</scope>
    <source>
        <strain evidence="2">RsTa-C01</strain>
    </source>
</reference>
<feature type="transmembrane region" description="Helical" evidence="1">
    <location>
        <begin position="137"/>
        <end position="158"/>
    </location>
</feature>
<gene>
    <name evidence="2" type="ORF">RsTaC01_1072</name>
</gene>
<name>A0AA48I0E9_9FIRM</name>
<organism evidence="2">
    <name type="scientific">Candidatus Paraimprobicoccus trichonymphae</name>
    <dbReference type="NCBI Taxonomy" id="3033793"/>
    <lineage>
        <taxon>Bacteria</taxon>
        <taxon>Bacillati</taxon>
        <taxon>Bacillota</taxon>
        <taxon>Clostridia</taxon>
        <taxon>Candidatus Paraimprobicoccus</taxon>
    </lineage>
</organism>
<feature type="transmembrane region" description="Helical" evidence="1">
    <location>
        <begin position="7"/>
        <end position="26"/>
    </location>
</feature>
<sequence length="257" mass="29636">MFTNLKNTKIIFILCLIFIVPSKIYFSVLNSNFERTPLFAIVLILLGSLLYYSIYSNKNISNELKLRKNFFLSTISAVLCALFFICSFNYFTDKKIYSFELQPLIMFFLNILVSVSFAIISASYFSGKSKFNGANSFFVFIPSIMYIINIIFFVLVTSGKPNQYDVALKCLISMVFLYSTQFFVNSTKKNIKKMLLIFGMLTILVSLMHNIPNLISYKSLSRLDLILNLTELTVCLYTAFIILEIRKNLFKNHTTII</sequence>
<keyword evidence="1" id="KW-0812">Transmembrane</keyword>
<dbReference type="Proteomes" id="UP001335720">
    <property type="component" value="Chromosome"/>
</dbReference>
<keyword evidence="1" id="KW-1133">Transmembrane helix</keyword>